<dbReference type="NCBIfam" id="TIGR00741">
    <property type="entry name" value="yfiA"/>
    <property type="match status" value="1"/>
</dbReference>
<organism evidence="1 2">
    <name type="scientific">Polaribacter pectinis</name>
    <dbReference type="NCBI Taxonomy" id="2738844"/>
    <lineage>
        <taxon>Bacteria</taxon>
        <taxon>Pseudomonadati</taxon>
        <taxon>Bacteroidota</taxon>
        <taxon>Flavobacteriia</taxon>
        <taxon>Flavobacteriales</taxon>
        <taxon>Flavobacteriaceae</taxon>
    </lineage>
</organism>
<dbReference type="Proteomes" id="UP000515808">
    <property type="component" value="Chromosome"/>
</dbReference>
<gene>
    <name evidence="1" type="primary">raiA</name>
    <name evidence="1" type="ORF">H9W90_04330</name>
</gene>
<evidence type="ECO:0000313" key="1">
    <source>
        <dbReference type="EMBL" id="QNM86359.1"/>
    </source>
</evidence>
<dbReference type="Gene3D" id="3.30.160.100">
    <property type="entry name" value="Ribosome hibernation promotion factor-like"/>
    <property type="match status" value="1"/>
</dbReference>
<reference evidence="1 2" key="1">
    <citation type="submission" date="2020-08" db="EMBL/GenBank/DDBJ databases">
        <title>Polaribacter sp. L12M9 isolated from gut of the Korean scallop.</title>
        <authorList>
            <person name="Jeong Y.S."/>
        </authorList>
    </citation>
    <scope>NUCLEOTIDE SEQUENCE [LARGE SCALE GENOMIC DNA]</scope>
    <source>
        <strain evidence="1 2">L12M9</strain>
    </source>
</reference>
<dbReference type="EMBL" id="CP060695">
    <property type="protein sequence ID" value="QNM86359.1"/>
    <property type="molecule type" value="Genomic_DNA"/>
</dbReference>
<name>A0A7G9LCL0_9FLAO</name>
<accession>A0A7G9LCL0</accession>
<dbReference type="InterPro" id="IPR036567">
    <property type="entry name" value="RHF-like"/>
</dbReference>
<dbReference type="KEGG" id="ppec:H9W90_04330"/>
<dbReference type="AlphaFoldDB" id="A0A7G9LCL0"/>
<evidence type="ECO:0000313" key="2">
    <source>
        <dbReference type="Proteomes" id="UP000515808"/>
    </source>
</evidence>
<dbReference type="SUPFAM" id="SSF69754">
    <property type="entry name" value="Ribosome binding protein Y (YfiA homologue)"/>
    <property type="match status" value="1"/>
</dbReference>
<dbReference type="Pfam" id="PF02482">
    <property type="entry name" value="Ribosomal_S30AE"/>
    <property type="match status" value="1"/>
</dbReference>
<sequence length="100" mass="11720">MDIKFEYHEITASERLEAFTTEKLNHMYKKYDFLIRADVFFKQENTSSEETGKICGIRVSLPGPRLFAESSNDNFESSVSEAIRELDVQLRKKKDKMKAY</sequence>
<proteinExistence type="predicted"/>
<dbReference type="RefSeq" id="WP_187483241.1">
    <property type="nucleotide sequence ID" value="NZ_CP060695.1"/>
</dbReference>
<dbReference type="InterPro" id="IPR003489">
    <property type="entry name" value="RHF/RaiA"/>
</dbReference>
<keyword evidence="2" id="KW-1185">Reference proteome</keyword>
<protein>
    <submittedName>
        <fullName evidence="1">Ribosome-associated translation inhibitor RaiA</fullName>
    </submittedName>
</protein>